<feature type="compositionally biased region" description="Basic and acidic residues" evidence="1">
    <location>
        <begin position="211"/>
        <end position="227"/>
    </location>
</feature>
<sequence length="420" mass="47750">MSLFDGLLPSQVAALRNSFSKFPVLKTPVEKKLVRWGLTLKQIKECYQYLESEGNLANTSIPCDGSKEETPKSVAISPDKQTTKEFNPEFEENKKNNEKPSSGNEETAEARNPRGRSKKVAENEENQENAEESIAQQMPPLLSTPPTSDINVRGFRICRNRPKRFFDDKDDLSTPNVNQKNVEVAVHTLENKENSSHSNRKNISRRNTFPGHKEKTSKSSEQEILPKKRERPPKRVYSPPLPGPKKTKRSRPSKPQKDATQEVDTSFEQSQKHEKCFSNQQNANQVDARSLKNFDNNQERINKPQNCDKPIIKFEQSKKVDKNVRNVNGENHKSEVLSEKVNEEPNLKKLIEPQTPSPSHSSPAASYEVSTDCIPQLTFPFLQYDALIALEAAKTYDYGNPEPAFLDFVNRAHNFGFVEL</sequence>
<organism evidence="2 3">
    <name type="scientific">Caenorhabditis japonica</name>
    <dbReference type="NCBI Taxonomy" id="281687"/>
    <lineage>
        <taxon>Eukaryota</taxon>
        <taxon>Metazoa</taxon>
        <taxon>Ecdysozoa</taxon>
        <taxon>Nematoda</taxon>
        <taxon>Chromadorea</taxon>
        <taxon>Rhabditida</taxon>
        <taxon>Rhabditina</taxon>
        <taxon>Rhabditomorpha</taxon>
        <taxon>Rhabditoidea</taxon>
        <taxon>Rhabditidae</taxon>
        <taxon>Peloderinae</taxon>
        <taxon>Caenorhabditis</taxon>
    </lineage>
</organism>
<feature type="compositionally biased region" description="Basic and acidic residues" evidence="1">
    <location>
        <begin position="81"/>
        <end position="98"/>
    </location>
</feature>
<dbReference type="Proteomes" id="UP000005237">
    <property type="component" value="Unassembled WGS sequence"/>
</dbReference>
<evidence type="ECO:0000313" key="2">
    <source>
        <dbReference type="EnsemblMetazoa" id="CJA07674.1"/>
    </source>
</evidence>
<protein>
    <submittedName>
        <fullName evidence="2">Uncharacterized protein</fullName>
    </submittedName>
</protein>
<feature type="compositionally biased region" description="Basic residues" evidence="1">
    <location>
        <begin position="245"/>
        <end position="254"/>
    </location>
</feature>
<evidence type="ECO:0000313" key="3">
    <source>
        <dbReference type="Proteomes" id="UP000005237"/>
    </source>
</evidence>
<name>A0A8R1DNF7_CAEJA</name>
<dbReference type="AlphaFoldDB" id="A0A8R1DNF7"/>
<feature type="compositionally biased region" description="Polar residues" evidence="1">
    <location>
        <begin position="277"/>
        <end position="287"/>
    </location>
</feature>
<reference evidence="2" key="2">
    <citation type="submission" date="2022-06" db="UniProtKB">
        <authorList>
            <consortium name="EnsemblMetazoa"/>
        </authorList>
    </citation>
    <scope>IDENTIFICATION</scope>
    <source>
        <strain evidence="2">DF5081</strain>
    </source>
</reference>
<feature type="region of interest" description="Disordered" evidence="1">
    <location>
        <begin position="188"/>
        <end position="287"/>
    </location>
</feature>
<proteinExistence type="predicted"/>
<reference evidence="3" key="1">
    <citation type="submission" date="2010-08" db="EMBL/GenBank/DDBJ databases">
        <authorList>
            <consortium name="Caenorhabditis japonica Sequencing Consortium"/>
            <person name="Wilson R.K."/>
        </authorList>
    </citation>
    <scope>NUCLEOTIDE SEQUENCE [LARGE SCALE GENOMIC DNA]</scope>
    <source>
        <strain evidence="3">DF5081</strain>
    </source>
</reference>
<keyword evidence="3" id="KW-1185">Reference proteome</keyword>
<accession>A0A8R1DNF7</accession>
<evidence type="ECO:0000256" key="1">
    <source>
        <dbReference type="SAM" id="MobiDB-lite"/>
    </source>
</evidence>
<feature type="region of interest" description="Disordered" evidence="1">
    <location>
        <begin position="57"/>
        <end position="154"/>
    </location>
</feature>
<dbReference type="EnsemblMetazoa" id="CJA07674.1">
    <property type="protein sequence ID" value="CJA07674.1"/>
    <property type="gene ID" value="WBGene00126878"/>
</dbReference>